<comment type="similarity">
    <text evidence="2">Belongs to the peptidase A24 family.</text>
</comment>
<dbReference type="Proteomes" id="UP000307380">
    <property type="component" value="Unassembled WGS sequence"/>
</dbReference>
<evidence type="ECO:0000313" key="11">
    <source>
        <dbReference type="Proteomes" id="UP000307380"/>
    </source>
</evidence>
<dbReference type="RefSeq" id="WP_136425396.1">
    <property type="nucleotide sequence ID" value="NZ_SSSN01000014.1"/>
</dbReference>
<evidence type="ECO:0000256" key="7">
    <source>
        <dbReference type="SAM" id="Phobius"/>
    </source>
</evidence>
<feature type="transmembrane region" description="Helical" evidence="7">
    <location>
        <begin position="205"/>
        <end position="230"/>
    </location>
</feature>
<dbReference type="PANTHER" id="PTHR30487:SF0">
    <property type="entry name" value="PREPILIN LEADER PEPTIDASE_N-METHYLTRANSFERASE-RELATED"/>
    <property type="match status" value="1"/>
</dbReference>
<dbReference type="InterPro" id="IPR000045">
    <property type="entry name" value="Prepilin_IV_endopep_pep"/>
</dbReference>
<feature type="domain" description="Prepilin peptidase A24 N-terminal" evidence="9">
    <location>
        <begin position="17"/>
        <end position="98"/>
    </location>
</feature>
<name>A0A4S4FJF1_9MICO</name>
<dbReference type="OrthoDB" id="2087435at2"/>
<dbReference type="Pfam" id="PF01478">
    <property type="entry name" value="Peptidase_A24"/>
    <property type="match status" value="1"/>
</dbReference>
<feature type="transmembrane region" description="Helical" evidence="7">
    <location>
        <begin position="91"/>
        <end position="124"/>
    </location>
</feature>
<feature type="transmembrane region" description="Helical" evidence="7">
    <location>
        <begin position="12"/>
        <end position="31"/>
    </location>
</feature>
<dbReference type="PANTHER" id="PTHR30487">
    <property type="entry name" value="TYPE 4 PREPILIN-LIKE PROTEINS LEADER PEPTIDE-PROCESSING ENZYME"/>
    <property type="match status" value="1"/>
</dbReference>
<evidence type="ECO:0000256" key="2">
    <source>
        <dbReference type="ARBA" id="ARBA00005801"/>
    </source>
</evidence>
<evidence type="ECO:0000256" key="4">
    <source>
        <dbReference type="ARBA" id="ARBA00022692"/>
    </source>
</evidence>
<comment type="subcellular location">
    <subcellularLocation>
        <location evidence="1">Cell membrane</location>
        <topology evidence="1">Multi-pass membrane protein</topology>
    </subcellularLocation>
</comment>
<feature type="transmembrane region" description="Helical" evidence="7">
    <location>
        <begin position="136"/>
        <end position="155"/>
    </location>
</feature>
<organism evidence="10 11">
    <name type="scientific">Orlajensenia flava</name>
    <dbReference type="NCBI Taxonomy" id="2565934"/>
    <lineage>
        <taxon>Bacteria</taxon>
        <taxon>Bacillati</taxon>
        <taxon>Actinomycetota</taxon>
        <taxon>Actinomycetes</taxon>
        <taxon>Micrococcales</taxon>
        <taxon>Microbacteriaceae</taxon>
        <taxon>Orlajensenia</taxon>
    </lineage>
</organism>
<keyword evidence="4 7" id="KW-0812">Transmembrane</keyword>
<evidence type="ECO:0000259" key="9">
    <source>
        <dbReference type="Pfam" id="PF06750"/>
    </source>
</evidence>
<dbReference type="GO" id="GO:0006465">
    <property type="term" value="P:signal peptide processing"/>
    <property type="evidence" value="ECO:0007669"/>
    <property type="project" value="TreeGrafter"/>
</dbReference>
<keyword evidence="6 7" id="KW-0472">Membrane</keyword>
<evidence type="ECO:0000256" key="5">
    <source>
        <dbReference type="ARBA" id="ARBA00022989"/>
    </source>
</evidence>
<keyword evidence="11" id="KW-1185">Reference proteome</keyword>
<feature type="domain" description="Prepilin type IV endopeptidase peptidase" evidence="8">
    <location>
        <begin position="115"/>
        <end position="226"/>
    </location>
</feature>
<evidence type="ECO:0000256" key="6">
    <source>
        <dbReference type="ARBA" id="ARBA00023136"/>
    </source>
</evidence>
<feature type="transmembrane region" description="Helical" evidence="7">
    <location>
        <begin position="242"/>
        <end position="265"/>
    </location>
</feature>
<accession>A0A4S4FJF1</accession>
<evidence type="ECO:0000313" key="10">
    <source>
        <dbReference type="EMBL" id="THG30429.1"/>
    </source>
</evidence>
<protein>
    <submittedName>
        <fullName evidence="10">Prepilin peptidase</fullName>
    </submittedName>
</protein>
<comment type="caution">
    <text evidence="10">The sequence shown here is derived from an EMBL/GenBank/DDBJ whole genome shotgun (WGS) entry which is preliminary data.</text>
</comment>
<gene>
    <name evidence="10" type="ORF">E6C70_15475</name>
</gene>
<dbReference type="Pfam" id="PF06750">
    <property type="entry name" value="A24_N_bact"/>
    <property type="match status" value="1"/>
</dbReference>
<keyword evidence="3" id="KW-1003">Cell membrane</keyword>
<keyword evidence="5 7" id="KW-1133">Transmembrane helix</keyword>
<dbReference type="GO" id="GO:0005886">
    <property type="term" value="C:plasma membrane"/>
    <property type="evidence" value="ECO:0007669"/>
    <property type="project" value="UniProtKB-SubCell"/>
</dbReference>
<evidence type="ECO:0000259" key="8">
    <source>
        <dbReference type="Pfam" id="PF01478"/>
    </source>
</evidence>
<evidence type="ECO:0000256" key="1">
    <source>
        <dbReference type="ARBA" id="ARBA00004651"/>
    </source>
</evidence>
<dbReference type="AlphaFoldDB" id="A0A4S4FJF1"/>
<evidence type="ECO:0000256" key="3">
    <source>
        <dbReference type="ARBA" id="ARBA00022475"/>
    </source>
</evidence>
<reference evidence="10 11" key="1">
    <citation type="submission" date="2019-04" db="EMBL/GenBank/DDBJ databases">
        <authorList>
            <person name="Jiang L."/>
        </authorList>
    </citation>
    <scope>NUCLEOTIDE SEQUENCE [LARGE SCALE GENOMIC DNA]</scope>
    <source>
        <strain evidence="10 11">YIM 131861</strain>
    </source>
</reference>
<sequence length="271" mass="28264">MNVLAELTVPLIIIAGVLGLVIGSFLNVVVWRVPRGESIAHPPSACPKCHTPIAARDNIPVVSWLLLRGKCRTCGEPISARYPLVEAGTALAFVLVALGAAFNVYAWAVVPAFLYLAAISIALALIDLDTHTLPNAIVLPSYIVMAVLLTLAALLTGDWGALLQATIGGVALFLFYLLLAFIYPAGMGLGDVKLAGVLGLALGWMGWPALIVGAFAAFLLGGVFAIGLLIARKAGRKSGIPFGPWMLAGAWVGIFFGDAIGTGYFELVGLT</sequence>
<dbReference type="Gene3D" id="1.20.120.1220">
    <property type="match status" value="1"/>
</dbReference>
<proteinExistence type="inferred from homology"/>
<dbReference type="GO" id="GO:0004190">
    <property type="term" value="F:aspartic-type endopeptidase activity"/>
    <property type="evidence" value="ECO:0007669"/>
    <property type="project" value="InterPro"/>
</dbReference>
<dbReference type="InterPro" id="IPR050882">
    <property type="entry name" value="Prepilin_peptidase/N-MTase"/>
</dbReference>
<dbReference type="InterPro" id="IPR010627">
    <property type="entry name" value="Prepilin_pept_A24_N"/>
</dbReference>
<dbReference type="EMBL" id="SSSN01000014">
    <property type="protein sequence ID" value="THG30429.1"/>
    <property type="molecule type" value="Genomic_DNA"/>
</dbReference>
<feature type="transmembrane region" description="Helical" evidence="7">
    <location>
        <begin position="162"/>
        <end position="185"/>
    </location>
</feature>